<keyword evidence="2" id="KW-0472">Membrane</keyword>
<keyword evidence="2" id="KW-0812">Transmembrane</keyword>
<evidence type="ECO:0000256" key="2">
    <source>
        <dbReference type="SAM" id="Phobius"/>
    </source>
</evidence>
<dbReference type="AlphaFoldDB" id="A0A067RIU3"/>
<organism evidence="3 4">
    <name type="scientific">Zootermopsis nevadensis</name>
    <name type="common">Dampwood termite</name>
    <dbReference type="NCBI Taxonomy" id="136037"/>
    <lineage>
        <taxon>Eukaryota</taxon>
        <taxon>Metazoa</taxon>
        <taxon>Ecdysozoa</taxon>
        <taxon>Arthropoda</taxon>
        <taxon>Hexapoda</taxon>
        <taxon>Insecta</taxon>
        <taxon>Pterygota</taxon>
        <taxon>Neoptera</taxon>
        <taxon>Polyneoptera</taxon>
        <taxon>Dictyoptera</taxon>
        <taxon>Blattodea</taxon>
        <taxon>Blattoidea</taxon>
        <taxon>Termitoidae</taxon>
        <taxon>Termopsidae</taxon>
        <taxon>Zootermopsis</taxon>
    </lineage>
</organism>
<sequence>MGHKIVNYTVNEFWSGWDFASLLAAGAVVVFGLGFIFIIFILSKELRRNQWLKTFQHWIKNTQWTRELKSHKSCPKADKRTKAISNTRSIVESTAFRAPPKRSTSSTTTTTSIQPDSSISSVSSNTCKLHGRNRTARRNYLCENCSGK</sequence>
<gene>
    <name evidence="3" type="ORF">L798_11355</name>
</gene>
<feature type="transmembrane region" description="Helical" evidence="2">
    <location>
        <begin position="20"/>
        <end position="43"/>
    </location>
</feature>
<dbReference type="Proteomes" id="UP000027135">
    <property type="component" value="Unassembled WGS sequence"/>
</dbReference>
<evidence type="ECO:0000313" key="4">
    <source>
        <dbReference type="Proteomes" id="UP000027135"/>
    </source>
</evidence>
<feature type="region of interest" description="Disordered" evidence="1">
    <location>
        <begin position="95"/>
        <end position="124"/>
    </location>
</feature>
<reference evidence="3 4" key="1">
    <citation type="journal article" date="2014" name="Nat. Commun.">
        <title>Molecular traces of alternative social organization in a termite genome.</title>
        <authorList>
            <person name="Terrapon N."/>
            <person name="Li C."/>
            <person name="Robertson H.M."/>
            <person name="Ji L."/>
            <person name="Meng X."/>
            <person name="Booth W."/>
            <person name="Chen Z."/>
            <person name="Childers C.P."/>
            <person name="Glastad K.M."/>
            <person name="Gokhale K."/>
            <person name="Gowin J."/>
            <person name="Gronenberg W."/>
            <person name="Hermansen R.A."/>
            <person name="Hu H."/>
            <person name="Hunt B.G."/>
            <person name="Huylmans A.K."/>
            <person name="Khalil S.M."/>
            <person name="Mitchell R.D."/>
            <person name="Munoz-Torres M.C."/>
            <person name="Mustard J.A."/>
            <person name="Pan H."/>
            <person name="Reese J.T."/>
            <person name="Scharf M.E."/>
            <person name="Sun F."/>
            <person name="Vogel H."/>
            <person name="Xiao J."/>
            <person name="Yang W."/>
            <person name="Yang Z."/>
            <person name="Yang Z."/>
            <person name="Zhou J."/>
            <person name="Zhu J."/>
            <person name="Brent C.S."/>
            <person name="Elsik C.G."/>
            <person name="Goodisman M.A."/>
            <person name="Liberles D.A."/>
            <person name="Roe R.M."/>
            <person name="Vargo E.L."/>
            <person name="Vilcinskas A."/>
            <person name="Wang J."/>
            <person name="Bornberg-Bauer E."/>
            <person name="Korb J."/>
            <person name="Zhang G."/>
            <person name="Liebig J."/>
        </authorList>
    </citation>
    <scope>NUCLEOTIDE SEQUENCE [LARGE SCALE GENOMIC DNA]</scope>
    <source>
        <tissue evidence="3">Whole organism</tissue>
    </source>
</reference>
<name>A0A067RIU3_ZOONE</name>
<feature type="compositionally biased region" description="Low complexity" evidence="1">
    <location>
        <begin position="103"/>
        <end position="124"/>
    </location>
</feature>
<evidence type="ECO:0000256" key="1">
    <source>
        <dbReference type="SAM" id="MobiDB-lite"/>
    </source>
</evidence>
<dbReference type="EMBL" id="KK852444">
    <property type="protein sequence ID" value="KDR23781.1"/>
    <property type="molecule type" value="Genomic_DNA"/>
</dbReference>
<keyword evidence="2" id="KW-1133">Transmembrane helix</keyword>
<proteinExistence type="predicted"/>
<accession>A0A067RIU3</accession>
<evidence type="ECO:0000313" key="3">
    <source>
        <dbReference type="EMBL" id="KDR23781.1"/>
    </source>
</evidence>
<keyword evidence="4" id="KW-1185">Reference proteome</keyword>
<protein>
    <submittedName>
        <fullName evidence="3">Uncharacterized protein</fullName>
    </submittedName>
</protein>
<dbReference type="InParanoid" id="A0A067RIU3"/>